<dbReference type="OrthoDB" id="1204690at2"/>
<dbReference type="AlphaFoldDB" id="A0A2S7WQY4"/>
<keyword evidence="2" id="KW-1185">Reference proteome</keyword>
<accession>A0A2S7WQY4</accession>
<dbReference type="RefSeq" id="WP_105016607.1">
    <property type="nucleotide sequence ID" value="NZ_MSCN01000001.1"/>
</dbReference>
<dbReference type="EMBL" id="MSCN01000001">
    <property type="protein sequence ID" value="PQJ80009.1"/>
    <property type="molecule type" value="Genomic_DNA"/>
</dbReference>
<comment type="caution">
    <text evidence="1">The sequence shown here is derived from an EMBL/GenBank/DDBJ whole genome shotgun (WGS) entry which is preliminary data.</text>
</comment>
<name>A0A2S7WQY4_9FLAO</name>
<dbReference type="Proteomes" id="UP000238882">
    <property type="component" value="Unassembled WGS sequence"/>
</dbReference>
<evidence type="ECO:0000313" key="1">
    <source>
        <dbReference type="EMBL" id="PQJ80009.1"/>
    </source>
</evidence>
<protein>
    <submittedName>
        <fullName evidence="1">Uncharacterized protein</fullName>
    </submittedName>
</protein>
<organism evidence="1 2">
    <name type="scientific">Polaribacter porphyrae</name>
    <dbReference type="NCBI Taxonomy" id="1137780"/>
    <lineage>
        <taxon>Bacteria</taxon>
        <taxon>Pseudomonadati</taxon>
        <taxon>Bacteroidota</taxon>
        <taxon>Flavobacteriia</taxon>
        <taxon>Flavobacteriales</taxon>
        <taxon>Flavobacteriaceae</taxon>
    </lineage>
</organism>
<sequence length="203" mass="24214">MALQVFAVSFSQTKKNRADLLKARAKSKKEIDSFVKIDFLKKKYQYLDSNFKIKIDSTTFNKAVKKYNYYPKRIKTYRDSLSVILTYELKSFHGSRIAGSRITYQWKKIGYYIWENELTAKKLGNELGFTKPYRFYEFLIDDAKRDAKKRAILTTLKNKLPLAVKDTIDIFPNKRFLKFTFKTSPQRIQDFKNYRKAKNKHKH</sequence>
<proteinExistence type="predicted"/>
<reference evidence="1 2" key="1">
    <citation type="submission" date="2016-12" db="EMBL/GenBank/DDBJ databases">
        <title>Trade-off between light-utilization and light-protection in marine flavobacteria.</title>
        <authorList>
            <person name="Kumagai Y."/>
            <person name="Yoshizawa S."/>
            <person name="Kogure K."/>
            <person name="Iwasaki W."/>
        </authorList>
    </citation>
    <scope>NUCLEOTIDE SEQUENCE [LARGE SCALE GENOMIC DNA]</scope>
    <source>
        <strain evidence="1 2">NBRC 108759</strain>
    </source>
</reference>
<gene>
    <name evidence="1" type="ORF">BTO18_12880</name>
</gene>
<evidence type="ECO:0000313" key="2">
    <source>
        <dbReference type="Proteomes" id="UP000238882"/>
    </source>
</evidence>